<organism evidence="6 7">
    <name type="scientific">Candidatus Curtissbacteria bacterium RIFCSPLOWO2_01_FULL_42_50</name>
    <dbReference type="NCBI Taxonomy" id="1797730"/>
    <lineage>
        <taxon>Bacteria</taxon>
        <taxon>Candidatus Curtissiibacteriota</taxon>
    </lineage>
</organism>
<dbReference type="PANTHER" id="PTHR43654">
    <property type="entry name" value="GLUTAMATE 5-KINASE"/>
    <property type="match status" value="1"/>
</dbReference>
<dbReference type="PRINTS" id="PR00474">
    <property type="entry name" value="GLU5KINASE"/>
</dbReference>
<dbReference type="SUPFAM" id="SSF53633">
    <property type="entry name" value="Carbamate kinase-like"/>
    <property type="match status" value="1"/>
</dbReference>
<keyword evidence="2" id="KW-0547">Nucleotide-binding</keyword>
<gene>
    <name evidence="6" type="ORF">A3B54_01695</name>
</gene>
<dbReference type="PANTHER" id="PTHR43654:SF1">
    <property type="entry name" value="ISOPENTENYL PHOSPHATE KINASE"/>
    <property type="match status" value="1"/>
</dbReference>
<keyword evidence="4" id="KW-0067">ATP-binding</keyword>
<dbReference type="GO" id="GO:0005524">
    <property type="term" value="F:ATP binding"/>
    <property type="evidence" value="ECO:0007669"/>
    <property type="project" value="UniProtKB-KW"/>
</dbReference>
<reference evidence="6 7" key="1">
    <citation type="journal article" date="2016" name="Nat. Commun.">
        <title>Thousands of microbial genomes shed light on interconnected biogeochemical processes in an aquifer system.</title>
        <authorList>
            <person name="Anantharaman K."/>
            <person name="Brown C.T."/>
            <person name="Hug L.A."/>
            <person name="Sharon I."/>
            <person name="Castelle C.J."/>
            <person name="Probst A.J."/>
            <person name="Thomas B.C."/>
            <person name="Singh A."/>
            <person name="Wilkins M.J."/>
            <person name="Karaoz U."/>
            <person name="Brodie E.L."/>
            <person name="Williams K.H."/>
            <person name="Hubbard S.S."/>
            <person name="Banfield J.F."/>
        </authorList>
    </citation>
    <scope>NUCLEOTIDE SEQUENCE [LARGE SCALE GENOMIC DNA]</scope>
</reference>
<evidence type="ECO:0000256" key="3">
    <source>
        <dbReference type="ARBA" id="ARBA00022777"/>
    </source>
</evidence>
<dbReference type="AlphaFoldDB" id="A0A1F5H7P9"/>
<sequence>MERQRNSVEGEQFITRRIVIKIGTSTITAGKDRPDLDFMVDIARQAAELYRSGIDVVIVSSGAVALGKDEGDQSTDIIDKQSASLFGQPKLIARWIDAFEPHGVEHVGQALYTDIDFEKRADNARVVLLKSLARGPVIVNYNDAVADEEMRKVERSVDNDKLAGNVARLIDADTLLILTDVDGVLDQGELIPVVDRLEDIEDLVHEGGTGTGGAWNKWTEAKSVASEGKRSIIANGRAKDVILNVAKGQNVGTQFVQSYMLPQG</sequence>
<evidence type="ECO:0000313" key="7">
    <source>
        <dbReference type="Proteomes" id="UP000177039"/>
    </source>
</evidence>
<keyword evidence="3" id="KW-0418">Kinase</keyword>
<evidence type="ECO:0000259" key="5">
    <source>
        <dbReference type="Pfam" id="PF00696"/>
    </source>
</evidence>
<comment type="caution">
    <text evidence="6">The sequence shown here is derived from an EMBL/GenBank/DDBJ whole genome shotgun (WGS) entry which is preliminary data.</text>
</comment>
<feature type="domain" description="Aspartate/glutamate/uridylate kinase" evidence="5">
    <location>
        <begin position="17"/>
        <end position="235"/>
    </location>
</feature>
<evidence type="ECO:0000256" key="2">
    <source>
        <dbReference type="ARBA" id="ARBA00022741"/>
    </source>
</evidence>
<keyword evidence="1" id="KW-0808">Transferase</keyword>
<dbReference type="Proteomes" id="UP000177039">
    <property type="component" value="Unassembled WGS sequence"/>
</dbReference>
<dbReference type="Gene3D" id="3.40.1160.10">
    <property type="entry name" value="Acetylglutamate kinase-like"/>
    <property type="match status" value="1"/>
</dbReference>
<evidence type="ECO:0000256" key="4">
    <source>
        <dbReference type="ARBA" id="ARBA00022840"/>
    </source>
</evidence>
<dbReference type="GO" id="GO:0004349">
    <property type="term" value="F:glutamate 5-kinase activity"/>
    <property type="evidence" value="ECO:0007669"/>
    <property type="project" value="TreeGrafter"/>
</dbReference>
<evidence type="ECO:0000256" key="1">
    <source>
        <dbReference type="ARBA" id="ARBA00022679"/>
    </source>
</evidence>
<name>A0A1F5H7P9_9BACT</name>
<evidence type="ECO:0000313" key="6">
    <source>
        <dbReference type="EMBL" id="OGE00096.1"/>
    </source>
</evidence>
<dbReference type="InterPro" id="IPR036393">
    <property type="entry name" value="AceGlu_kinase-like_sf"/>
</dbReference>
<dbReference type="Pfam" id="PF00696">
    <property type="entry name" value="AA_kinase"/>
    <property type="match status" value="1"/>
</dbReference>
<dbReference type="InterPro" id="IPR001057">
    <property type="entry name" value="Glu/AcGlu_kinase"/>
</dbReference>
<dbReference type="EMBL" id="MFBT01000005">
    <property type="protein sequence ID" value="OGE00096.1"/>
    <property type="molecule type" value="Genomic_DNA"/>
</dbReference>
<dbReference type="InterPro" id="IPR001048">
    <property type="entry name" value="Asp/Glu/Uridylate_kinase"/>
</dbReference>
<proteinExistence type="predicted"/>
<protein>
    <recommendedName>
        <fullName evidence="5">Aspartate/glutamate/uridylate kinase domain-containing protein</fullName>
    </recommendedName>
</protein>
<dbReference type="GO" id="GO:0005829">
    <property type="term" value="C:cytosol"/>
    <property type="evidence" value="ECO:0007669"/>
    <property type="project" value="TreeGrafter"/>
</dbReference>
<accession>A0A1F5H7P9</accession>